<sequence length="34" mass="4201">MSFFDVIPKSSRLFYDEERVTDCYYLSKEKKDFL</sequence>
<proteinExistence type="predicted"/>
<dbReference type="AlphaFoldDB" id="A0A6G6AXU5"/>
<evidence type="ECO:0000313" key="1">
    <source>
        <dbReference type="EMBL" id="QID26699.1"/>
    </source>
</evidence>
<protein>
    <submittedName>
        <fullName evidence="1">Uncharacterized protein</fullName>
    </submittedName>
</protein>
<organism evidence="1">
    <name type="scientific">Streptococcus suis</name>
    <dbReference type="NCBI Taxonomy" id="1307"/>
    <lineage>
        <taxon>Bacteria</taxon>
        <taxon>Bacillati</taxon>
        <taxon>Bacillota</taxon>
        <taxon>Bacilli</taxon>
        <taxon>Lactobacillales</taxon>
        <taxon>Streptococcaceae</taxon>
        <taxon>Streptococcus</taxon>
    </lineage>
</organism>
<dbReference type="EMBL" id="MK211824">
    <property type="protein sequence ID" value="QID26699.1"/>
    <property type="molecule type" value="Genomic_DNA"/>
</dbReference>
<gene>
    <name evidence="1" type="ORF">YS388-GM000053</name>
</gene>
<accession>A0A6G6AXU5</accession>
<name>A0A6G6AXU5_STRSU</name>
<reference evidence="1" key="1">
    <citation type="submission" date="2018-11" db="EMBL/GenBank/DDBJ databases">
        <title>Characterization of mobile element carrying drug resistance determinants of Streptococcus suis from China.</title>
        <authorList>
            <person name="Zheng H."/>
        </authorList>
    </citation>
    <scope>NUCLEOTIDE SEQUENCE</scope>
</reference>